<dbReference type="EMBL" id="CP009922">
    <property type="protein sequence ID" value="AKG41647.1"/>
    <property type="molecule type" value="Genomic_DNA"/>
</dbReference>
<reference evidence="1" key="1">
    <citation type="submission" date="2019-08" db="EMBL/GenBank/DDBJ databases">
        <title>Complete genome sequence of a mangrove-derived Streptomyces xiamenensis.</title>
        <authorList>
            <person name="Xu J."/>
        </authorList>
    </citation>
    <scope>NUCLEOTIDE SEQUENCE</scope>
    <source>
        <strain evidence="1">318</strain>
    </source>
</reference>
<gene>
    <name evidence="1" type="ORF">SXIM_02630</name>
</gene>
<dbReference type="PATRIC" id="fig|408015.6.peg.293"/>
<dbReference type="HOGENOM" id="CLU_2902553_0_0_11"/>
<keyword evidence="2" id="KW-1185">Reference proteome</keyword>
<name>A0A0F7FQB9_9ACTN</name>
<protein>
    <submittedName>
        <fullName evidence="1">Uncharacterized protein</fullName>
    </submittedName>
</protein>
<evidence type="ECO:0000313" key="2">
    <source>
        <dbReference type="Proteomes" id="UP000034034"/>
    </source>
</evidence>
<dbReference type="AlphaFoldDB" id="A0A0F7FQB9"/>
<dbReference type="Proteomes" id="UP000034034">
    <property type="component" value="Chromosome"/>
</dbReference>
<evidence type="ECO:0000313" key="1">
    <source>
        <dbReference type="EMBL" id="AKG41647.1"/>
    </source>
</evidence>
<accession>A0A0F7FQB9</accession>
<dbReference type="KEGG" id="sxi:SXIM_02630"/>
<sequence length="62" mass="6680">MATCKKCGARKRRWPRSCPTCRAGSYRADAAVLGANVSVAAGLFGGIRRAVTGLVRRIIDWT</sequence>
<proteinExistence type="predicted"/>
<organism evidence="1 2">
    <name type="scientific">Streptomyces xiamenensis</name>
    <dbReference type="NCBI Taxonomy" id="408015"/>
    <lineage>
        <taxon>Bacteria</taxon>
        <taxon>Bacillati</taxon>
        <taxon>Actinomycetota</taxon>
        <taxon>Actinomycetes</taxon>
        <taxon>Kitasatosporales</taxon>
        <taxon>Streptomycetaceae</taxon>
        <taxon>Streptomyces</taxon>
    </lineage>
</organism>